<dbReference type="CDD" id="cd12215">
    <property type="entry name" value="ChiC_BD"/>
    <property type="match status" value="1"/>
</dbReference>
<evidence type="ECO:0000256" key="4">
    <source>
        <dbReference type="ARBA" id="ARBA00022801"/>
    </source>
</evidence>
<name>G4TE61_SERID</name>
<comment type="catalytic activity">
    <reaction evidence="1">
        <text>Random endo-hydrolysis of N-acetyl-beta-D-glucosaminide (1-&gt;4)-beta-linkages in chitin and chitodextrins.</text>
        <dbReference type="EC" id="3.2.1.14"/>
    </reaction>
</comment>
<accession>G4TE61</accession>
<organism evidence="12 13">
    <name type="scientific">Serendipita indica (strain DSM 11827)</name>
    <name type="common">Root endophyte fungus</name>
    <name type="synonym">Piriformospora indica</name>
    <dbReference type="NCBI Taxonomy" id="1109443"/>
    <lineage>
        <taxon>Eukaryota</taxon>
        <taxon>Fungi</taxon>
        <taxon>Dikarya</taxon>
        <taxon>Basidiomycota</taxon>
        <taxon>Agaricomycotina</taxon>
        <taxon>Agaricomycetes</taxon>
        <taxon>Sebacinales</taxon>
        <taxon>Serendipitaceae</taxon>
        <taxon>Serendipita</taxon>
    </lineage>
</organism>
<dbReference type="InterPro" id="IPR036573">
    <property type="entry name" value="CBM_sf_5/12"/>
</dbReference>
<dbReference type="STRING" id="1109443.G4TE61"/>
<keyword evidence="7 9" id="KW-0326">Glycosidase</keyword>
<dbReference type="GO" id="GO:0030246">
    <property type="term" value="F:carbohydrate binding"/>
    <property type="evidence" value="ECO:0007669"/>
    <property type="project" value="InterPro"/>
</dbReference>
<feature type="signal peptide" evidence="10">
    <location>
        <begin position="1"/>
        <end position="19"/>
    </location>
</feature>
<reference evidence="12 13" key="1">
    <citation type="journal article" date="2011" name="PLoS Pathog.">
        <title>Endophytic Life Strategies Decoded by Genome and Transcriptome Analyses of the Mutualistic Root Symbiont Piriformospora indica.</title>
        <authorList>
            <person name="Zuccaro A."/>
            <person name="Lahrmann U."/>
            <person name="Guldener U."/>
            <person name="Langen G."/>
            <person name="Pfiffi S."/>
            <person name="Biedenkopf D."/>
            <person name="Wong P."/>
            <person name="Samans B."/>
            <person name="Grimm C."/>
            <person name="Basiewicz M."/>
            <person name="Murat C."/>
            <person name="Martin F."/>
            <person name="Kogel K.H."/>
        </authorList>
    </citation>
    <scope>NUCLEOTIDE SEQUENCE [LARGE SCALE GENOMIC DNA]</scope>
    <source>
        <strain evidence="12 13">DSM 11827</strain>
    </source>
</reference>
<evidence type="ECO:0000256" key="7">
    <source>
        <dbReference type="ARBA" id="ARBA00023295"/>
    </source>
</evidence>
<dbReference type="InterPro" id="IPR011583">
    <property type="entry name" value="Chitinase_II/V-like_cat"/>
</dbReference>
<dbReference type="InterPro" id="IPR017853">
    <property type="entry name" value="GH"/>
</dbReference>
<dbReference type="InterPro" id="IPR001223">
    <property type="entry name" value="Glyco_hydro18_cat"/>
</dbReference>
<evidence type="ECO:0000256" key="5">
    <source>
        <dbReference type="ARBA" id="ARBA00023024"/>
    </source>
</evidence>
<dbReference type="InterPro" id="IPR001579">
    <property type="entry name" value="Glyco_hydro_18_chit_AS"/>
</dbReference>
<dbReference type="SUPFAM" id="SSF51055">
    <property type="entry name" value="Carbohydrate binding domain"/>
    <property type="match status" value="1"/>
</dbReference>
<evidence type="ECO:0000313" key="13">
    <source>
        <dbReference type="Proteomes" id="UP000007148"/>
    </source>
</evidence>
<feature type="domain" description="GH18" evidence="11">
    <location>
        <begin position="61"/>
        <end position="423"/>
    </location>
</feature>
<dbReference type="SUPFAM" id="SSF54556">
    <property type="entry name" value="Chitinase insertion domain"/>
    <property type="match status" value="1"/>
</dbReference>
<dbReference type="AlphaFoldDB" id="G4TE61"/>
<dbReference type="GO" id="GO:0008061">
    <property type="term" value="F:chitin binding"/>
    <property type="evidence" value="ECO:0007669"/>
    <property type="project" value="InterPro"/>
</dbReference>
<comment type="similarity">
    <text evidence="2">Belongs to the glycosyl hydrolase 18 family. Chitinase class V subfamily.</text>
</comment>
<dbReference type="SMART" id="SM00636">
    <property type="entry name" value="Glyco_18"/>
    <property type="match status" value="1"/>
</dbReference>
<feature type="chain" id="PRO_5003469028" description="chitinase" evidence="10">
    <location>
        <begin position="20"/>
        <end position="533"/>
    </location>
</feature>
<dbReference type="PROSITE" id="PS51910">
    <property type="entry name" value="GH18_2"/>
    <property type="match status" value="1"/>
</dbReference>
<dbReference type="EMBL" id="CAFZ01000059">
    <property type="protein sequence ID" value="CCA69604.1"/>
    <property type="molecule type" value="Genomic_DNA"/>
</dbReference>
<dbReference type="InterPro" id="IPR029070">
    <property type="entry name" value="Chitinase_insertion_sf"/>
</dbReference>
<dbReference type="HOGENOM" id="CLU_002833_1_3_1"/>
<keyword evidence="5" id="KW-0146">Chitin degradation</keyword>
<comment type="caution">
    <text evidence="12">The sequence shown here is derived from an EMBL/GenBank/DDBJ whole genome shotgun (WGS) entry which is preliminary data.</text>
</comment>
<dbReference type="SMART" id="SM00495">
    <property type="entry name" value="ChtBD3"/>
    <property type="match status" value="1"/>
</dbReference>
<evidence type="ECO:0000256" key="2">
    <source>
        <dbReference type="ARBA" id="ARBA00008682"/>
    </source>
</evidence>
<evidence type="ECO:0000313" key="12">
    <source>
        <dbReference type="EMBL" id="CCA69604.1"/>
    </source>
</evidence>
<gene>
    <name evidence="12" type="ORF">PIIN_03543</name>
</gene>
<dbReference type="GO" id="GO:0000272">
    <property type="term" value="P:polysaccharide catabolic process"/>
    <property type="evidence" value="ECO:0007669"/>
    <property type="project" value="UniProtKB-KW"/>
</dbReference>
<dbReference type="Pfam" id="PF00704">
    <property type="entry name" value="Glyco_hydro_18"/>
    <property type="match status" value="1"/>
</dbReference>
<dbReference type="Gene3D" id="3.10.50.10">
    <property type="match status" value="1"/>
</dbReference>
<dbReference type="eggNOG" id="KOG2806">
    <property type="taxonomic scope" value="Eukaryota"/>
</dbReference>
<keyword evidence="13" id="KW-1185">Reference proteome</keyword>
<protein>
    <recommendedName>
        <fullName evidence="3">chitinase</fullName>
        <ecNumber evidence="3">3.2.1.14</ecNumber>
    </recommendedName>
</protein>
<keyword evidence="8" id="KW-0624">Polysaccharide degradation</keyword>
<dbReference type="Gene3D" id="2.10.10.20">
    <property type="entry name" value="Carbohydrate-binding module superfamily 5/12"/>
    <property type="match status" value="1"/>
</dbReference>
<evidence type="ECO:0000256" key="8">
    <source>
        <dbReference type="ARBA" id="ARBA00023326"/>
    </source>
</evidence>
<dbReference type="InParanoid" id="G4TE61"/>
<dbReference type="Pfam" id="PF02839">
    <property type="entry name" value="CBM_5_12"/>
    <property type="match status" value="1"/>
</dbReference>
<dbReference type="EC" id="3.2.1.14" evidence="3"/>
<dbReference type="GO" id="GO:0005576">
    <property type="term" value="C:extracellular region"/>
    <property type="evidence" value="ECO:0007669"/>
    <property type="project" value="InterPro"/>
</dbReference>
<sequence>MRLSTATLTFFGMVTSAISTPAMMRPAQYNNATTANADDRYRYDSDVQTLVAESMAGPNGKVNIGYFVNWGIYGRNFQPQDIDVTALTHILYAFADCDATTGVAKLTDTYADQEKHYATDSWSEPGTNLYGAMKQLYLLKKANRGLKTLLSFGGWTYSQSGHFNFVTNPSARATFISTAITLLEDNGFDGIDIDYEYPSSTEQGNGFAALIAELRTALDNHARNKGDVIPYLVTAAVGAGPTGYNTLPISQLNSALSFWNLMAYDYAGSWSTVSDDQANLYPGQTMTGFSTETALNYYLSHGASPNKVVMGIPLYGRAFTNTAGIRKPFSGVGPGSWENGVWDYKDLPRPGSTITEESDSVASYCYDAGAQTLVSYDTPNVVDKKAAYINSRGLAGGMFWELSNDKRGSESLVGTVARALGKLDTTQNHLNYPGSKFDNIRSQMGAMPPTTTSYISTSAPTTTVVVSTPPASSTNSSTVGGTCAGMAAWSSTAVYTAGIQVTYAGYLWQAKWWTQGETPRVYEGSPWNQLKSC</sequence>
<keyword evidence="4 9" id="KW-0378">Hydrolase</keyword>
<evidence type="ECO:0000256" key="9">
    <source>
        <dbReference type="RuleBase" id="RU000489"/>
    </source>
</evidence>
<dbReference type="PANTHER" id="PTHR11177">
    <property type="entry name" value="CHITINASE"/>
    <property type="match status" value="1"/>
</dbReference>
<dbReference type="GO" id="GO:0006032">
    <property type="term" value="P:chitin catabolic process"/>
    <property type="evidence" value="ECO:0007669"/>
    <property type="project" value="UniProtKB-KW"/>
</dbReference>
<dbReference type="OMA" id="QTQNHIN"/>
<dbReference type="SUPFAM" id="SSF51445">
    <property type="entry name" value="(Trans)glycosidases"/>
    <property type="match status" value="1"/>
</dbReference>
<dbReference type="Proteomes" id="UP000007148">
    <property type="component" value="Unassembled WGS sequence"/>
</dbReference>
<keyword evidence="10" id="KW-0732">Signal</keyword>
<dbReference type="PROSITE" id="PS01095">
    <property type="entry name" value="GH18_1"/>
    <property type="match status" value="1"/>
</dbReference>
<evidence type="ECO:0000259" key="11">
    <source>
        <dbReference type="PROSITE" id="PS51910"/>
    </source>
</evidence>
<proteinExistence type="inferred from homology"/>
<evidence type="ECO:0000256" key="3">
    <source>
        <dbReference type="ARBA" id="ARBA00012729"/>
    </source>
</evidence>
<dbReference type="OrthoDB" id="76388at2759"/>
<evidence type="ECO:0000256" key="1">
    <source>
        <dbReference type="ARBA" id="ARBA00000822"/>
    </source>
</evidence>
<dbReference type="GO" id="GO:0008843">
    <property type="term" value="F:endochitinase activity"/>
    <property type="evidence" value="ECO:0007669"/>
    <property type="project" value="UniProtKB-EC"/>
</dbReference>
<dbReference type="Gene3D" id="3.20.20.80">
    <property type="entry name" value="Glycosidases"/>
    <property type="match status" value="1"/>
</dbReference>
<evidence type="ECO:0000256" key="6">
    <source>
        <dbReference type="ARBA" id="ARBA00023277"/>
    </source>
</evidence>
<dbReference type="PANTHER" id="PTHR11177:SF317">
    <property type="entry name" value="CHITINASE 12-RELATED"/>
    <property type="match status" value="1"/>
</dbReference>
<keyword evidence="6" id="KW-0119">Carbohydrate metabolism</keyword>
<dbReference type="FunFam" id="3.10.50.10:FF:000005">
    <property type="entry name" value="Endochitinase B1"/>
    <property type="match status" value="1"/>
</dbReference>
<dbReference type="InterPro" id="IPR003610">
    <property type="entry name" value="CBM5/12"/>
</dbReference>
<dbReference type="CDD" id="cd06548">
    <property type="entry name" value="GH18_chitinase"/>
    <property type="match status" value="1"/>
</dbReference>
<dbReference type="InterPro" id="IPR050314">
    <property type="entry name" value="Glycosyl_Hydrlase_18"/>
</dbReference>
<evidence type="ECO:0000256" key="10">
    <source>
        <dbReference type="SAM" id="SignalP"/>
    </source>
</evidence>